<dbReference type="Proteomes" id="UP001240447">
    <property type="component" value="Unassembled WGS sequence"/>
</dbReference>
<dbReference type="EMBL" id="JAUSQM010000001">
    <property type="protein sequence ID" value="MDP9821502.1"/>
    <property type="molecule type" value="Genomic_DNA"/>
</dbReference>
<gene>
    <name evidence="3" type="ORF">J2S59_001311</name>
</gene>
<keyword evidence="4" id="KW-1185">Reference proteome</keyword>
<dbReference type="Gene3D" id="3.20.20.140">
    <property type="entry name" value="Metal-dependent hydrolases"/>
    <property type="match status" value="1"/>
</dbReference>
<reference evidence="3 4" key="1">
    <citation type="submission" date="2023-07" db="EMBL/GenBank/DDBJ databases">
        <title>Sequencing the genomes of 1000 actinobacteria strains.</title>
        <authorList>
            <person name="Klenk H.-P."/>
        </authorList>
    </citation>
    <scope>NUCLEOTIDE SEQUENCE [LARGE SCALE GENOMIC DNA]</scope>
    <source>
        <strain evidence="3 4">GD13</strain>
    </source>
</reference>
<proteinExistence type="predicted"/>
<dbReference type="SUPFAM" id="SSF51556">
    <property type="entry name" value="Metallo-dependent hydrolases"/>
    <property type="match status" value="1"/>
</dbReference>
<keyword evidence="2" id="KW-1133">Transmembrane helix</keyword>
<evidence type="ECO:0000313" key="3">
    <source>
        <dbReference type="EMBL" id="MDP9821502.1"/>
    </source>
</evidence>
<keyword evidence="2" id="KW-0472">Membrane</keyword>
<feature type="transmembrane region" description="Helical" evidence="2">
    <location>
        <begin position="20"/>
        <end position="40"/>
    </location>
</feature>
<evidence type="ECO:0000313" key="4">
    <source>
        <dbReference type="Proteomes" id="UP001240447"/>
    </source>
</evidence>
<comment type="caution">
    <text evidence="3">The sequence shown here is derived from an EMBL/GenBank/DDBJ whole genome shotgun (WGS) entry which is preliminary data.</text>
</comment>
<sequence>MPESTDEPTLHDPRARLSSLLRLLGAVGVAITLVVVGINLPSGSDDAEVPAALDIEDDRAAEADDFARNAADLAERATRRARGVTGGKVADDGHVHAGVDPLVDGDDGHGHDHSDPTTKNALSRSAPEETPETRDPTTPIQAAAARDVVEAQRAEGTPYLTTAAFERARTRVPADRYAMANGCYALQAPSGRWVTRTGGGLAATAPGIKRAAPIHFRATDLGTYLLYGGKRDFVTRAGGPLLGLGTSNRIVWAAKPSKRGDYTVTKQGKGFRFALAGGGLAVGNDGTLAFGKQPTTFRLRTTTGCATYPEAQVNIKGAPHAGETPHQQVVGYVDAHTHGMAYEFLGGRAHCGKPWHPYGVAYALVDCIDHTITGGYGAVLEAVLSGKPTHDPVGWPTFKDWPAPDSLTHEGTYYKWMERSWRGGLRLFVNLLVENNQLCQLYPLKKNSCDDMDSIRLQAKRMKQFQRYIDAQSGGPGRGWYRIVTNPVQARKVINAGKLAVVMGIETSIPFGCTMKLDIPQCNKAEIDRQLDAMHKMGVRQMELVNKFDNALSGVAGDEGATGLLVGTANFLETGTFWQMEKCTSKDPEVSDKTQSLAPPRAGQQDALFGAIAMLNLPTQPLPVYPSAPHCNKRGLTALGEHTIRGLVKRKMLFDPDHMSVVARKASMDLIEKLDYSGVLSSHSWSTPDAYPRIAKAGGFIAPYAGDSTGFVKKWKRHVTWADKRYLFGLGYGADINGLGAQGNPRGANAKNKVTYPFKGLGGITVDKQRSGKRVYDINVDGVAHYGLYPDWIEDLRKLAGPKIVRDMERGAEAYLQMWERAVGIRNNGCRDTANRTPLRKFRTLKRGMATTTVLRSVGMPGSRSASGFTYCAKRPNGKTSRVVVDLTKAGKVARVRL</sequence>
<organism evidence="3 4">
    <name type="scientific">Nocardioides massiliensis</name>
    <dbReference type="NCBI Taxonomy" id="1325935"/>
    <lineage>
        <taxon>Bacteria</taxon>
        <taxon>Bacillati</taxon>
        <taxon>Actinomycetota</taxon>
        <taxon>Actinomycetes</taxon>
        <taxon>Propionibacteriales</taxon>
        <taxon>Nocardioidaceae</taxon>
        <taxon>Nocardioides</taxon>
    </lineage>
</organism>
<feature type="compositionally biased region" description="Basic and acidic residues" evidence="1">
    <location>
        <begin position="106"/>
        <end position="116"/>
    </location>
</feature>
<evidence type="ECO:0000256" key="1">
    <source>
        <dbReference type="SAM" id="MobiDB-lite"/>
    </source>
</evidence>
<dbReference type="InterPro" id="IPR032466">
    <property type="entry name" value="Metal_Hydrolase"/>
</dbReference>
<keyword evidence="2" id="KW-0812">Transmembrane</keyword>
<evidence type="ECO:0000256" key="2">
    <source>
        <dbReference type="SAM" id="Phobius"/>
    </source>
</evidence>
<name>A0ABT9NM55_9ACTN</name>
<feature type="region of interest" description="Disordered" evidence="1">
    <location>
        <begin position="77"/>
        <end position="139"/>
    </location>
</feature>
<dbReference type="RefSeq" id="WP_306824933.1">
    <property type="nucleotide sequence ID" value="NZ_JAUSQM010000001.1"/>
</dbReference>
<accession>A0ABT9NM55</accession>
<protein>
    <submittedName>
        <fullName evidence="3">Microsomal dipeptidase-like Zn-dependent dipeptidase</fullName>
    </submittedName>
</protein>